<feature type="domain" description="CAAX prenyl protease 2/Lysostaphin resistance protein A-like" evidence="2">
    <location>
        <begin position="119"/>
        <end position="207"/>
    </location>
</feature>
<feature type="transmembrane region" description="Helical" evidence="1">
    <location>
        <begin position="82"/>
        <end position="104"/>
    </location>
</feature>
<organism evidence="3 4">
    <name type="scientific">Nocardia puris</name>
    <dbReference type="NCBI Taxonomy" id="208602"/>
    <lineage>
        <taxon>Bacteria</taxon>
        <taxon>Bacillati</taxon>
        <taxon>Actinomycetota</taxon>
        <taxon>Actinomycetes</taxon>
        <taxon>Mycobacteriales</taxon>
        <taxon>Nocardiaceae</taxon>
        <taxon>Nocardia</taxon>
    </lineage>
</organism>
<dbReference type="AlphaFoldDB" id="A0A366DCE7"/>
<dbReference type="GO" id="GO:0004175">
    <property type="term" value="F:endopeptidase activity"/>
    <property type="evidence" value="ECO:0007669"/>
    <property type="project" value="UniProtKB-ARBA"/>
</dbReference>
<keyword evidence="1" id="KW-0812">Transmembrane</keyword>
<keyword evidence="3" id="KW-0378">Hydrolase</keyword>
<accession>A0A366DCE7</accession>
<name>A0A366DCE7_9NOCA</name>
<sequence length="225" mass="24438">MTATEAPRDGTVSRERRATRLGIEFGVLFFVLVGAYAAIGSPGSPIPLLVLLAVGAHFWLRGREGVPRASVREQLRTLRAELPSMLGLWVAATVASGVVLAVFSPERLFDLPRTEPAVWAMVMVFYPLLSVYPQELIYRTFVFHRYATVFGSGWAMIAASAVAFGFAHIIFGNWIAVALTLIGGLLFAHRYRRTGSILVVTVEHALYGCLAFTVGLGGFLYSGAT</sequence>
<dbReference type="GO" id="GO:0080120">
    <property type="term" value="P:CAAX-box protein maturation"/>
    <property type="evidence" value="ECO:0007669"/>
    <property type="project" value="UniProtKB-ARBA"/>
</dbReference>
<evidence type="ECO:0000256" key="1">
    <source>
        <dbReference type="SAM" id="Phobius"/>
    </source>
</evidence>
<dbReference type="InterPro" id="IPR003675">
    <property type="entry name" value="Rce1/LyrA-like_dom"/>
</dbReference>
<evidence type="ECO:0000313" key="3">
    <source>
        <dbReference type="EMBL" id="RBO86928.1"/>
    </source>
</evidence>
<dbReference type="Pfam" id="PF02517">
    <property type="entry name" value="Rce1-like"/>
    <property type="match status" value="1"/>
</dbReference>
<gene>
    <name evidence="3" type="ORF">DFR74_112100</name>
</gene>
<feature type="transmembrane region" description="Helical" evidence="1">
    <location>
        <begin position="45"/>
        <end position="62"/>
    </location>
</feature>
<feature type="transmembrane region" description="Helical" evidence="1">
    <location>
        <begin position="170"/>
        <end position="188"/>
    </location>
</feature>
<dbReference type="Proteomes" id="UP000252586">
    <property type="component" value="Unassembled WGS sequence"/>
</dbReference>
<reference evidence="3 4" key="1">
    <citation type="submission" date="2018-06" db="EMBL/GenBank/DDBJ databases">
        <title>Genomic Encyclopedia of Type Strains, Phase IV (KMG-IV): sequencing the most valuable type-strain genomes for metagenomic binning, comparative biology and taxonomic classification.</title>
        <authorList>
            <person name="Goeker M."/>
        </authorList>
    </citation>
    <scope>NUCLEOTIDE SEQUENCE [LARGE SCALE GENOMIC DNA]</scope>
    <source>
        <strain evidence="3 4">DSM 44599</strain>
    </source>
</reference>
<feature type="transmembrane region" description="Helical" evidence="1">
    <location>
        <begin position="146"/>
        <end position="164"/>
    </location>
</feature>
<keyword evidence="1" id="KW-1133">Transmembrane helix</keyword>
<proteinExistence type="predicted"/>
<feature type="transmembrane region" description="Helical" evidence="1">
    <location>
        <begin position="21"/>
        <end position="39"/>
    </location>
</feature>
<dbReference type="GO" id="GO:0006508">
    <property type="term" value="P:proteolysis"/>
    <property type="evidence" value="ECO:0007669"/>
    <property type="project" value="UniProtKB-KW"/>
</dbReference>
<comment type="caution">
    <text evidence="3">The sequence shown here is derived from an EMBL/GenBank/DDBJ whole genome shotgun (WGS) entry which is preliminary data.</text>
</comment>
<evidence type="ECO:0000259" key="2">
    <source>
        <dbReference type="Pfam" id="PF02517"/>
    </source>
</evidence>
<dbReference type="RefSeq" id="WP_067513031.1">
    <property type="nucleotide sequence ID" value="NZ_QNRE01000012.1"/>
</dbReference>
<evidence type="ECO:0000313" key="4">
    <source>
        <dbReference type="Proteomes" id="UP000252586"/>
    </source>
</evidence>
<dbReference type="EMBL" id="QNRE01000012">
    <property type="protein sequence ID" value="RBO86928.1"/>
    <property type="molecule type" value="Genomic_DNA"/>
</dbReference>
<keyword evidence="1" id="KW-0472">Membrane</keyword>
<keyword evidence="3" id="KW-0645">Protease</keyword>
<protein>
    <submittedName>
        <fullName evidence="3">CAAX prenyl protease-like protein</fullName>
    </submittedName>
</protein>
<dbReference type="STRING" id="1210090.GCA_001613185_05690"/>
<keyword evidence="4" id="KW-1185">Reference proteome</keyword>
<feature type="transmembrane region" description="Helical" evidence="1">
    <location>
        <begin position="116"/>
        <end position="134"/>
    </location>
</feature>
<feature type="transmembrane region" description="Helical" evidence="1">
    <location>
        <begin position="197"/>
        <end position="221"/>
    </location>
</feature>